<protein>
    <submittedName>
        <fullName evidence="2">Uncharacterized protein</fullName>
    </submittedName>
</protein>
<dbReference type="OrthoDB" id="1847777at2759"/>
<organism evidence="2 3">
    <name type="scientific">Spirodela intermedia</name>
    <name type="common">Intermediate duckweed</name>
    <dbReference type="NCBI Taxonomy" id="51605"/>
    <lineage>
        <taxon>Eukaryota</taxon>
        <taxon>Viridiplantae</taxon>
        <taxon>Streptophyta</taxon>
        <taxon>Embryophyta</taxon>
        <taxon>Tracheophyta</taxon>
        <taxon>Spermatophyta</taxon>
        <taxon>Magnoliopsida</taxon>
        <taxon>Liliopsida</taxon>
        <taxon>Araceae</taxon>
        <taxon>Lemnoideae</taxon>
        <taxon>Spirodela</taxon>
    </lineage>
</organism>
<sequence length="133" mass="14321">MSLACCCLRSEAAEGRRRSTVPGPEWLIDRRAGEDGGGEAPPHEPPGGKGHRRRATVVAAEWVIDRAAGEEEDSGGGGGETAPNEAPAGKGHRRRATVAAAPQVAEPRLARSGGMRRDWSFENLRQRTYDIFY</sequence>
<accession>A0A7I8K8E4</accession>
<evidence type="ECO:0000313" key="3">
    <source>
        <dbReference type="Proteomes" id="UP000663760"/>
    </source>
</evidence>
<dbReference type="Proteomes" id="UP000663760">
    <property type="component" value="Chromosome 3"/>
</dbReference>
<gene>
    <name evidence="2" type="ORF">SI8410_03004035</name>
</gene>
<proteinExistence type="predicted"/>
<dbReference type="PANTHER" id="PTHR36019">
    <property type="entry name" value="PLANT/PROTEIN"/>
    <property type="match status" value="1"/>
</dbReference>
<evidence type="ECO:0000256" key="1">
    <source>
        <dbReference type="SAM" id="MobiDB-lite"/>
    </source>
</evidence>
<reference evidence="2" key="1">
    <citation type="submission" date="2020-02" db="EMBL/GenBank/DDBJ databases">
        <authorList>
            <person name="Scholz U."/>
            <person name="Mascher M."/>
            <person name="Fiebig A."/>
        </authorList>
    </citation>
    <scope>NUCLEOTIDE SEQUENCE</scope>
</reference>
<dbReference type="EMBL" id="LR746266">
    <property type="protein sequence ID" value="CAA7393259.1"/>
    <property type="molecule type" value="Genomic_DNA"/>
</dbReference>
<name>A0A7I8K8E4_SPIIN</name>
<keyword evidence="3" id="KW-1185">Reference proteome</keyword>
<evidence type="ECO:0000313" key="2">
    <source>
        <dbReference type="EMBL" id="CAA7393259.1"/>
    </source>
</evidence>
<feature type="region of interest" description="Disordered" evidence="1">
    <location>
        <begin position="12"/>
        <end position="115"/>
    </location>
</feature>
<dbReference type="PANTHER" id="PTHR36019:SF3">
    <property type="entry name" value="PLANT_PROTEIN"/>
    <property type="match status" value="1"/>
</dbReference>
<dbReference type="AlphaFoldDB" id="A0A7I8K8E4"/>